<dbReference type="PANTHER" id="PTHR31626:SF3">
    <property type="entry name" value="PROTEIN FAM171A2"/>
    <property type="match status" value="1"/>
</dbReference>
<feature type="transmembrane region" description="Helical" evidence="10">
    <location>
        <begin position="20"/>
        <end position="37"/>
    </location>
</feature>
<dbReference type="Pfam" id="PF10577">
    <property type="entry name" value="FAM171A1-2-B_N"/>
    <property type="match status" value="1"/>
</dbReference>
<dbReference type="EMBL" id="JAINUF010000012">
    <property type="protein sequence ID" value="KAJ8345435.1"/>
    <property type="molecule type" value="Genomic_DNA"/>
</dbReference>
<keyword evidence="5 10" id="KW-1133">Transmembrane helix</keyword>
<comment type="subcellular location">
    <subcellularLocation>
        <location evidence="1">Membrane</location>
        <topology evidence="1">Single-pass type I membrane protein</topology>
    </subcellularLocation>
</comment>
<feature type="transmembrane region" description="Helical" evidence="10">
    <location>
        <begin position="295"/>
        <end position="312"/>
    </location>
</feature>
<comment type="similarity">
    <text evidence="2">Belongs to the FAM171 family.</text>
</comment>
<evidence type="ECO:0000259" key="11">
    <source>
        <dbReference type="Pfam" id="PF10577"/>
    </source>
</evidence>
<feature type="compositionally biased region" description="Polar residues" evidence="9">
    <location>
        <begin position="460"/>
        <end position="469"/>
    </location>
</feature>
<dbReference type="OrthoDB" id="8762914at2759"/>
<feature type="compositionally biased region" description="Low complexity" evidence="9">
    <location>
        <begin position="390"/>
        <end position="399"/>
    </location>
</feature>
<dbReference type="Pfam" id="PF20771">
    <property type="entry name" value="FAM171A1-2-B_C"/>
    <property type="match status" value="1"/>
</dbReference>
<evidence type="ECO:0000256" key="10">
    <source>
        <dbReference type="SAM" id="Phobius"/>
    </source>
</evidence>
<gene>
    <name evidence="13" type="ORF">SKAU_G00296280</name>
</gene>
<evidence type="ECO:0000256" key="9">
    <source>
        <dbReference type="SAM" id="MobiDB-lite"/>
    </source>
</evidence>
<dbReference type="Proteomes" id="UP001152622">
    <property type="component" value="Chromosome 12"/>
</dbReference>
<evidence type="ECO:0008006" key="15">
    <source>
        <dbReference type="Google" id="ProtNLM"/>
    </source>
</evidence>
<feature type="coiled-coil region" evidence="8">
    <location>
        <begin position="536"/>
        <end position="563"/>
    </location>
</feature>
<evidence type="ECO:0000256" key="5">
    <source>
        <dbReference type="ARBA" id="ARBA00022989"/>
    </source>
</evidence>
<evidence type="ECO:0000256" key="4">
    <source>
        <dbReference type="ARBA" id="ARBA00022729"/>
    </source>
</evidence>
<feature type="domain" description="FAM171 C-terminal" evidence="12">
    <location>
        <begin position="564"/>
        <end position="736"/>
    </location>
</feature>
<feature type="compositionally biased region" description="Low complexity" evidence="9">
    <location>
        <begin position="670"/>
        <end position="702"/>
    </location>
</feature>
<keyword evidence="8" id="KW-0175">Coiled coil</keyword>
<comment type="caution">
    <text evidence="13">The sequence shown here is derived from an EMBL/GenBank/DDBJ whole genome shotgun (WGS) entry which is preliminary data.</text>
</comment>
<organism evidence="13 14">
    <name type="scientific">Synaphobranchus kaupii</name>
    <name type="common">Kaup's arrowtooth eel</name>
    <dbReference type="NCBI Taxonomy" id="118154"/>
    <lineage>
        <taxon>Eukaryota</taxon>
        <taxon>Metazoa</taxon>
        <taxon>Chordata</taxon>
        <taxon>Craniata</taxon>
        <taxon>Vertebrata</taxon>
        <taxon>Euteleostomi</taxon>
        <taxon>Actinopterygii</taxon>
        <taxon>Neopterygii</taxon>
        <taxon>Teleostei</taxon>
        <taxon>Anguilliformes</taxon>
        <taxon>Synaphobranchidae</taxon>
        <taxon>Synaphobranchus</taxon>
    </lineage>
</organism>
<keyword evidence="3 10" id="KW-0812">Transmembrane</keyword>
<evidence type="ECO:0000313" key="13">
    <source>
        <dbReference type="EMBL" id="KAJ8345435.1"/>
    </source>
</evidence>
<dbReference type="GO" id="GO:0016020">
    <property type="term" value="C:membrane"/>
    <property type="evidence" value="ECO:0007669"/>
    <property type="project" value="UniProtKB-SubCell"/>
</dbReference>
<evidence type="ECO:0000256" key="6">
    <source>
        <dbReference type="ARBA" id="ARBA00023136"/>
    </source>
</evidence>
<feature type="domain" description="FAM171 N-terminal" evidence="11">
    <location>
        <begin position="49"/>
        <end position="303"/>
    </location>
</feature>
<feature type="compositionally biased region" description="Basic and acidic residues" evidence="9">
    <location>
        <begin position="441"/>
        <end position="452"/>
    </location>
</feature>
<dbReference type="AlphaFoldDB" id="A0A9Q1EUT3"/>
<dbReference type="PANTHER" id="PTHR31626">
    <property type="entry name" value="SUSHI DOMAIN-CONTAINING PROTEIN"/>
    <property type="match status" value="1"/>
</dbReference>
<evidence type="ECO:0000256" key="3">
    <source>
        <dbReference type="ARBA" id="ARBA00022692"/>
    </source>
</evidence>
<feature type="region of interest" description="Disordered" evidence="9">
    <location>
        <begin position="423"/>
        <end position="505"/>
    </location>
</feature>
<feature type="region of interest" description="Disordered" evidence="9">
    <location>
        <begin position="654"/>
        <end position="738"/>
    </location>
</feature>
<proteinExistence type="inferred from homology"/>
<evidence type="ECO:0000259" key="12">
    <source>
        <dbReference type="Pfam" id="PF20771"/>
    </source>
</evidence>
<evidence type="ECO:0000256" key="8">
    <source>
        <dbReference type="SAM" id="Coils"/>
    </source>
</evidence>
<protein>
    <recommendedName>
        <fullName evidence="15">Protein FAM171A2</fullName>
    </recommendedName>
</protein>
<feature type="compositionally biased region" description="Acidic residues" evidence="9">
    <location>
        <begin position="703"/>
        <end position="717"/>
    </location>
</feature>
<feature type="compositionally biased region" description="Gly residues" evidence="9">
    <location>
        <begin position="611"/>
        <end position="627"/>
    </location>
</feature>
<feature type="region of interest" description="Disordered" evidence="9">
    <location>
        <begin position="359"/>
        <end position="406"/>
    </location>
</feature>
<sequence>MNGYLAGNGDVAITMPPLHISRFLLCFLFFGNVWKVLPKSIPDRGPLEVLIKVQVFDNSDLSPLAHAAIEVHGNQSTLSSGKAGSDGVATVTLQYRPGTWVIITASKQGYVTNSAPWHASRVPLYASVSLYLLPQRPATLILYEDVVQILLGSPGSRNQPWVQFQRKAIGLTLNSTYAEMSAMLTATKSQYEIGGFPYPLGQESANSTGGDGGWVDLTAVGAVSTHLLDRNGTEVRVSEPVYISIPLPGDTPVKSATSVPVWRFEAQKGLWVRNGTGYIKKEGTQMTWSFVASRLGYWLAAFPTASGMALNSTGLRDITAYHTIFLMAILGSMALLVLILLCLLLYYCRRRCLKPRQQHHKLQVSTPLDGSKRDQGTSTSHLNLISGGRTDSATASGDADAAKSELSSRDEFYQNAAARKPRVNVGAYSRRGESFPAKPGHSADTRNQDKRHNNGGGIANDNQGYASDPSSPPPFAGHYQDSRPPEYSASQPADHLTRPTSLNTQPGQLIFCSSMDQMNESMYRSMVPTLVIPAHYMRLSSDLSAVEQALEKQQQQQQDAEGIQMSGELQALTDKKLLELGVKPHPRAWFVSLDGRSNSLVRHSYIELGNERGGGGGIGRPGEGLGPAIGRAEARDSRLPLRKGRAAKAYSKLACANDSEPGGRGRRPGRPLLARGQLPRPAAGRGPGARAGPPSPAGATAGPEDEENDLDDKDDEGENKKSPWQRREERPLMVFNVK</sequence>
<keyword evidence="7" id="KW-0325">Glycoprotein</keyword>
<accession>A0A9Q1EUT3</accession>
<evidence type="ECO:0000256" key="1">
    <source>
        <dbReference type="ARBA" id="ARBA00004479"/>
    </source>
</evidence>
<dbReference type="InterPro" id="IPR018890">
    <property type="entry name" value="FAM171"/>
</dbReference>
<reference evidence="13" key="1">
    <citation type="journal article" date="2023" name="Science">
        <title>Genome structures resolve the early diversification of teleost fishes.</title>
        <authorList>
            <person name="Parey E."/>
            <person name="Louis A."/>
            <person name="Montfort J."/>
            <person name="Bouchez O."/>
            <person name="Roques C."/>
            <person name="Iampietro C."/>
            <person name="Lluch J."/>
            <person name="Castinel A."/>
            <person name="Donnadieu C."/>
            <person name="Desvignes T."/>
            <person name="Floi Bucao C."/>
            <person name="Jouanno E."/>
            <person name="Wen M."/>
            <person name="Mejri S."/>
            <person name="Dirks R."/>
            <person name="Jansen H."/>
            <person name="Henkel C."/>
            <person name="Chen W.J."/>
            <person name="Zahm M."/>
            <person name="Cabau C."/>
            <person name="Klopp C."/>
            <person name="Thompson A.W."/>
            <person name="Robinson-Rechavi M."/>
            <person name="Braasch I."/>
            <person name="Lecointre G."/>
            <person name="Bobe J."/>
            <person name="Postlethwait J.H."/>
            <person name="Berthelot C."/>
            <person name="Roest Crollius H."/>
            <person name="Guiguen Y."/>
        </authorList>
    </citation>
    <scope>NUCLEOTIDE SEQUENCE</scope>
    <source>
        <strain evidence="13">WJC10195</strain>
    </source>
</reference>
<dbReference type="InterPro" id="IPR048530">
    <property type="entry name" value="FAM171_N"/>
</dbReference>
<name>A0A9Q1EUT3_SYNKA</name>
<evidence type="ECO:0000256" key="2">
    <source>
        <dbReference type="ARBA" id="ARBA00006818"/>
    </source>
</evidence>
<feature type="region of interest" description="Disordered" evidence="9">
    <location>
        <begin position="609"/>
        <end position="629"/>
    </location>
</feature>
<dbReference type="InterPro" id="IPR049175">
    <property type="entry name" value="FAM171_C"/>
</dbReference>
<keyword evidence="14" id="KW-1185">Reference proteome</keyword>
<keyword evidence="4" id="KW-0732">Signal</keyword>
<evidence type="ECO:0000313" key="14">
    <source>
        <dbReference type="Proteomes" id="UP001152622"/>
    </source>
</evidence>
<keyword evidence="6 10" id="KW-0472">Membrane</keyword>
<evidence type="ECO:0000256" key="7">
    <source>
        <dbReference type="ARBA" id="ARBA00023180"/>
    </source>
</evidence>
<feature type="transmembrane region" description="Helical" evidence="10">
    <location>
        <begin position="324"/>
        <end position="348"/>
    </location>
</feature>
<feature type="compositionally biased region" description="Basic and acidic residues" evidence="9">
    <location>
        <begin position="718"/>
        <end position="731"/>
    </location>
</feature>